<comment type="function">
    <text evidence="1 8">Involved in lipopolysaccharide (LPS) biosynthesis. Catalyzes the transfer of 3-deoxy-D-manno-octulosonate (Kdo) residue(s) from CMP-Kdo to lipid IV(A), the tetraacyldisaccharide-1,4'-bisphosphate precursor of lipid A.</text>
</comment>
<evidence type="ECO:0000256" key="2">
    <source>
        <dbReference type="ARBA" id="ARBA00004713"/>
    </source>
</evidence>
<evidence type="ECO:0000256" key="5">
    <source>
        <dbReference type="ARBA" id="ARBA00022679"/>
    </source>
</evidence>
<sequence length="406" mass="44793">MDQPNAASRAKPWRKPLTADARPPRPTGELIWAHVTNTERFLALGDLGQRLKTMRPDLSLIVTCEPGLACTSKPEGYDLIIGELPADQPADVRSFLNHWCPDICLWAGGNLRPVLMRACGERGINSLLIDIEAGELPARKSRWLPDKSRKLLDKFSGIMTPSSAAIAQMRRSGIAPTKVSLTSRLRLSSTLPAYHEDELSRMREKLGSRQVWLSAHTRPGEIETVFGAHRNALRLLHRLLLVLSVEQYSDLEAVRDMLHDTGLRWADWEAGEDLDDNTQVLLTCDEDLGLWYRVAPVSLLAGTLEKDKSGHNPMDAAALGSAILHGPHIGPHAPLYDRLTKAGAALEVQGKDELAVQIIQLSAPDKAAEMAVAGWQVVTESAKLTDLLLDKIQDMLDLREVRHATT</sequence>
<feature type="domain" description="3-deoxy-D-manno-octulosonic-acid transferase N-terminal" evidence="10">
    <location>
        <begin position="25"/>
        <end position="187"/>
    </location>
</feature>
<proteinExistence type="inferred from homology"/>
<keyword evidence="8" id="KW-0472">Membrane</keyword>
<organism evidence="11 12">
    <name type="scientific">Parasedimentitalea marina</name>
    <dbReference type="NCBI Taxonomy" id="2483033"/>
    <lineage>
        <taxon>Bacteria</taxon>
        <taxon>Pseudomonadati</taxon>
        <taxon>Pseudomonadota</taxon>
        <taxon>Alphaproteobacteria</taxon>
        <taxon>Rhodobacterales</taxon>
        <taxon>Paracoccaceae</taxon>
        <taxon>Parasedimentitalea</taxon>
    </lineage>
</organism>
<dbReference type="GO" id="GO:0009245">
    <property type="term" value="P:lipid A biosynthetic process"/>
    <property type="evidence" value="ECO:0007669"/>
    <property type="project" value="TreeGrafter"/>
</dbReference>
<dbReference type="InterPro" id="IPR007507">
    <property type="entry name" value="Glycos_transf_N"/>
</dbReference>
<dbReference type="InterPro" id="IPR039901">
    <property type="entry name" value="Kdotransferase"/>
</dbReference>
<evidence type="ECO:0000256" key="9">
    <source>
        <dbReference type="SAM" id="MobiDB-lite"/>
    </source>
</evidence>
<comment type="pathway">
    <text evidence="2 8">Bacterial outer membrane biogenesis; LPS core biosynthesis.</text>
</comment>
<reference evidence="11 12" key="1">
    <citation type="submission" date="2018-10" db="EMBL/GenBank/DDBJ databases">
        <title>Parasedimentitalea marina sp. nov., a psychrophilic bacterium isolated from deep seawater of the New Britain Trench.</title>
        <authorList>
            <person name="Cao J."/>
        </authorList>
    </citation>
    <scope>NUCLEOTIDE SEQUENCE [LARGE SCALE GENOMIC DNA]</scope>
    <source>
        <strain evidence="11 12">W43</strain>
    </source>
</reference>
<dbReference type="UniPathway" id="UPA00958"/>
<dbReference type="Gene3D" id="3.40.50.11720">
    <property type="entry name" value="3-Deoxy-D-manno-octulosonic-acid transferase, N-terminal domain"/>
    <property type="match status" value="1"/>
</dbReference>
<dbReference type="Gene3D" id="3.40.50.2000">
    <property type="entry name" value="Glycogen Phosphorylase B"/>
    <property type="match status" value="1"/>
</dbReference>
<gene>
    <name evidence="11" type="ORF">EBB79_19635</name>
</gene>
<dbReference type="GO" id="GO:0005886">
    <property type="term" value="C:plasma membrane"/>
    <property type="evidence" value="ECO:0007669"/>
    <property type="project" value="UniProtKB-SubCell"/>
</dbReference>
<name>A0A3T0N7E4_9RHOB</name>
<keyword evidence="8" id="KW-0448">Lipopolysaccharide biosynthesis</keyword>
<evidence type="ECO:0000256" key="6">
    <source>
        <dbReference type="ARBA" id="ARBA00031445"/>
    </source>
</evidence>
<dbReference type="KEGG" id="sedi:EBB79_19635"/>
<dbReference type="GO" id="GO:0043842">
    <property type="term" value="F:Kdo transferase activity"/>
    <property type="evidence" value="ECO:0007669"/>
    <property type="project" value="UniProtKB-EC"/>
</dbReference>
<comment type="subcellular location">
    <subcellularLocation>
        <location evidence="8">Cell membrane</location>
    </subcellularLocation>
</comment>
<evidence type="ECO:0000313" key="12">
    <source>
        <dbReference type="Proteomes" id="UP000283063"/>
    </source>
</evidence>
<evidence type="ECO:0000256" key="7">
    <source>
        <dbReference type="ARBA" id="ARBA00049183"/>
    </source>
</evidence>
<evidence type="ECO:0000259" key="10">
    <source>
        <dbReference type="Pfam" id="PF04413"/>
    </source>
</evidence>
<evidence type="ECO:0000256" key="1">
    <source>
        <dbReference type="ARBA" id="ARBA00003394"/>
    </source>
</evidence>
<comment type="catalytic activity">
    <reaction evidence="7 8">
        <text>lipid IVA (E. coli) + CMP-3-deoxy-beta-D-manno-octulosonate = alpha-Kdo-(2-&gt;6)-lipid IVA (E. coli) + CMP + H(+)</text>
        <dbReference type="Rhea" id="RHEA:28066"/>
        <dbReference type="ChEBI" id="CHEBI:15378"/>
        <dbReference type="ChEBI" id="CHEBI:58603"/>
        <dbReference type="ChEBI" id="CHEBI:60364"/>
        <dbReference type="ChEBI" id="CHEBI:60377"/>
        <dbReference type="ChEBI" id="CHEBI:85987"/>
        <dbReference type="EC" id="2.4.99.12"/>
    </reaction>
</comment>
<comment type="similarity">
    <text evidence="8">Belongs to the glycosyltransferase group 1 family.</text>
</comment>
<keyword evidence="8" id="KW-1003">Cell membrane</keyword>
<keyword evidence="12" id="KW-1185">Reference proteome</keyword>
<dbReference type="OrthoDB" id="9789797at2"/>
<evidence type="ECO:0000256" key="8">
    <source>
        <dbReference type="RuleBase" id="RU365103"/>
    </source>
</evidence>
<protein>
    <recommendedName>
        <fullName evidence="4 8">3-deoxy-D-manno-octulosonic acid transferase</fullName>
        <shortName evidence="8">Kdo transferase</shortName>
        <ecNumber evidence="3 8">2.4.99.12</ecNumber>
    </recommendedName>
    <alternativeName>
        <fullName evidence="6 8">Lipid IV(A) 3-deoxy-D-manno-octulosonic acid transferase</fullName>
    </alternativeName>
</protein>
<feature type="region of interest" description="Disordered" evidence="9">
    <location>
        <begin position="1"/>
        <end position="25"/>
    </location>
</feature>
<dbReference type="InterPro" id="IPR038107">
    <property type="entry name" value="Glycos_transf_N_sf"/>
</dbReference>
<dbReference type="Pfam" id="PF04413">
    <property type="entry name" value="Glycos_transf_N"/>
    <property type="match status" value="1"/>
</dbReference>
<dbReference type="PANTHER" id="PTHR42755:SF1">
    <property type="entry name" value="3-DEOXY-D-MANNO-OCTULOSONIC ACID TRANSFERASE, MITOCHONDRIAL-RELATED"/>
    <property type="match status" value="1"/>
</dbReference>
<dbReference type="Proteomes" id="UP000283063">
    <property type="component" value="Chromosome"/>
</dbReference>
<accession>A0A3T0N7E4</accession>
<evidence type="ECO:0000313" key="11">
    <source>
        <dbReference type="EMBL" id="AZV79872.1"/>
    </source>
</evidence>
<dbReference type="RefSeq" id="WP_127750460.1">
    <property type="nucleotide sequence ID" value="NZ_CP033219.1"/>
</dbReference>
<dbReference type="PANTHER" id="PTHR42755">
    <property type="entry name" value="3-DEOXY-MANNO-OCTULOSONATE CYTIDYLYLTRANSFERASE"/>
    <property type="match status" value="1"/>
</dbReference>
<evidence type="ECO:0000256" key="4">
    <source>
        <dbReference type="ARBA" id="ARBA00019077"/>
    </source>
</evidence>
<evidence type="ECO:0000256" key="3">
    <source>
        <dbReference type="ARBA" id="ARBA00012621"/>
    </source>
</evidence>
<dbReference type="EMBL" id="CP033219">
    <property type="protein sequence ID" value="AZV79872.1"/>
    <property type="molecule type" value="Genomic_DNA"/>
</dbReference>
<dbReference type="AlphaFoldDB" id="A0A3T0N7E4"/>
<keyword evidence="5 8" id="KW-0808">Transferase</keyword>
<dbReference type="EC" id="2.4.99.12" evidence="3 8"/>
<dbReference type="GO" id="GO:0009244">
    <property type="term" value="P:lipopolysaccharide core region biosynthetic process"/>
    <property type="evidence" value="ECO:0007669"/>
    <property type="project" value="UniProtKB-UniRule"/>
</dbReference>